<gene>
    <name evidence="2" type="ORF">BLNAU_17725</name>
</gene>
<reference evidence="2 3" key="1">
    <citation type="journal article" date="2022" name="bioRxiv">
        <title>Genomics of Preaxostyla Flagellates Illuminates Evolutionary Transitions and the Path Towards Mitochondrial Loss.</title>
        <authorList>
            <person name="Novak L.V.F."/>
            <person name="Treitli S.C."/>
            <person name="Pyrih J."/>
            <person name="Halakuc P."/>
            <person name="Pipaliya S.V."/>
            <person name="Vacek V."/>
            <person name="Brzon O."/>
            <person name="Soukal P."/>
            <person name="Eme L."/>
            <person name="Dacks J.B."/>
            <person name="Karnkowska A."/>
            <person name="Elias M."/>
            <person name="Hampl V."/>
        </authorList>
    </citation>
    <scope>NUCLEOTIDE SEQUENCE [LARGE SCALE GENOMIC DNA]</scope>
    <source>
        <strain evidence="2">NAU3</strain>
        <tissue evidence="2">Gut</tissue>
    </source>
</reference>
<sequence>MILCYLMLPFIRFHQQSKKLNEQQTPPKEQKNELFSQLLQSIMKIFDECFDSHTPIPNKRLFHSSLTQLSQSSSLPLSTRRDVDRCLTSLKYVEEGPFAVVETSQVDLMESKDQTIAELKQQIAHLTPLEHELKRKTDEAKERERELEGRVEDTKKEYETKLRIQKVENDEKLSNLKIENEEKMKALKEENEANLREIEEQIEHTRKENEAKIASIRKEHEEKMQQMKKVNEQKLQAMKDENKFKFENFRREMEAGKVEYESRIAGMREENEQKISKIRKELEESRSELDILKSQRKEYDMVDDAFCDSYDYFNDD</sequence>
<feature type="coiled-coil region" evidence="1">
    <location>
        <begin position="130"/>
        <end position="295"/>
    </location>
</feature>
<keyword evidence="1" id="KW-0175">Coiled coil</keyword>
<evidence type="ECO:0000313" key="3">
    <source>
        <dbReference type="Proteomes" id="UP001281761"/>
    </source>
</evidence>
<dbReference type="EMBL" id="JARBJD010000204">
    <property type="protein sequence ID" value="KAK2947338.1"/>
    <property type="molecule type" value="Genomic_DNA"/>
</dbReference>
<name>A0ABQ9X6V7_9EUKA</name>
<keyword evidence="3" id="KW-1185">Reference proteome</keyword>
<accession>A0ABQ9X6V7</accession>
<comment type="caution">
    <text evidence="2">The sequence shown here is derived from an EMBL/GenBank/DDBJ whole genome shotgun (WGS) entry which is preliminary data.</text>
</comment>
<evidence type="ECO:0000256" key="1">
    <source>
        <dbReference type="SAM" id="Coils"/>
    </source>
</evidence>
<organism evidence="2 3">
    <name type="scientific">Blattamonas nauphoetae</name>
    <dbReference type="NCBI Taxonomy" id="2049346"/>
    <lineage>
        <taxon>Eukaryota</taxon>
        <taxon>Metamonada</taxon>
        <taxon>Preaxostyla</taxon>
        <taxon>Oxymonadida</taxon>
        <taxon>Blattamonas</taxon>
    </lineage>
</organism>
<proteinExistence type="predicted"/>
<evidence type="ECO:0000313" key="2">
    <source>
        <dbReference type="EMBL" id="KAK2947338.1"/>
    </source>
</evidence>
<protein>
    <submittedName>
        <fullName evidence="2">Uncharacterized protein</fullName>
    </submittedName>
</protein>
<dbReference type="Proteomes" id="UP001281761">
    <property type="component" value="Unassembled WGS sequence"/>
</dbReference>